<evidence type="ECO:0000313" key="2">
    <source>
        <dbReference type="Proteomes" id="UP000013126"/>
    </source>
</evidence>
<dbReference type="PATRIC" id="fig|997894.4.peg.5786"/>
<proteinExistence type="predicted"/>
<protein>
    <submittedName>
        <fullName evidence="1">Uncharacterized protein</fullName>
    </submittedName>
</protein>
<sequence length="192" mass="21116">MDNLSFSDNAGRTICLQDGILSVSKNGMTIVSDRVENYIILYYDEKNMFGAGHFVIQLPQKDAIDFGFRCGQRDDFNRLYSNMVGVCKINSKNFFAACSSKDDTKQKLKENQRNIERERQERPVCNVVKDDNQAKCPRCGSTSLSANKKGFGMGKAVVGTLAFGVIGGALAGSIGAKKIEVTCLKCGKKFKV</sequence>
<name>R0BRP7_9FIRM</name>
<accession>R0BRP7</accession>
<dbReference type="Proteomes" id="UP000013126">
    <property type="component" value="Unassembled WGS sequence"/>
</dbReference>
<dbReference type="EMBL" id="AGYH01000018">
    <property type="protein sequence ID" value="ENZ46957.1"/>
    <property type="molecule type" value="Genomic_DNA"/>
</dbReference>
<dbReference type="RefSeq" id="WP_002578125.1">
    <property type="nucleotide sequence ID" value="NZ_KB851182.1"/>
</dbReference>
<reference evidence="1 2" key="1">
    <citation type="submission" date="2013-01" db="EMBL/GenBank/DDBJ databases">
        <title>The Genome Sequence of Clostridium bolteae 90A9.</title>
        <authorList>
            <consortium name="The Broad Institute Genome Sequencing Platform"/>
            <person name="Earl A."/>
            <person name="Ward D."/>
            <person name="Feldgarden M."/>
            <person name="Gevers D."/>
            <person name="Courvalin P."/>
            <person name="Lambert T."/>
            <person name="Walker B."/>
            <person name="Young S.K."/>
            <person name="Zeng Q."/>
            <person name="Gargeya S."/>
            <person name="Fitzgerald M."/>
            <person name="Haas B."/>
            <person name="Abouelleil A."/>
            <person name="Alvarado L."/>
            <person name="Arachchi H.M."/>
            <person name="Berlin A.M."/>
            <person name="Chapman S.B."/>
            <person name="Dewar J."/>
            <person name="Goldberg J."/>
            <person name="Griggs A."/>
            <person name="Gujja S."/>
            <person name="Hansen M."/>
            <person name="Howarth C."/>
            <person name="Imamovic A."/>
            <person name="Larimer J."/>
            <person name="McCowan C."/>
            <person name="Murphy C."/>
            <person name="Neiman D."/>
            <person name="Pearson M."/>
            <person name="Priest M."/>
            <person name="Roberts A."/>
            <person name="Saif S."/>
            <person name="Shea T."/>
            <person name="Sisk P."/>
            <person name="Sykes S."/>
            <person name="Wortman J."/>
            <person name="Nusbaum C."/>
            <person name="Birren B."/>
        </authorList>
    </citation>
    <scope>NUCLEOTIDE SEQUENCE [LARGE SCALE GENOMIC DNA]</scope>
    <source>
        <strain evidence="1 2">90A9</strain>
    </source>
</reference>
<comment type="caution">
    <text evidence="1">The sequence shown here is derived from an EMBL/GenBank/DDBJ whole genome shotgun (WGS) entry which is preliminary data.</text>
</comment>
<organism evidence="1 2">
    <name type="scientific">Enterocloster bolteae 90A9</name>
    <dbReference type="NCBI Taxonomy" id="997894"/>
    <lineage>
        <taxon>Bacteria</taxon>
        <taxon>Bacillati</taxon>
        <taxon>Bacillota</taxon>
        <taxon>Clostridia</taxon>
        <taxon>Lachnospirales</taxon>
        <taxon>Lachnospiraceae</taxon>
        <taxon>Enterocloster</taxon>
    </lineage>
</organism>
<keyword evidence="2" id="KW-1185">Reference proteome</keyword>
<dbReference type="GeneID" id="86853074"/>
<evidence type="ECO:0000313" key="1">
    <source>
        <dbReference type="EMBL" id="ENZ46957.1"/>
    </source>
</evidence>
<gene>
    <name evidence="1" type="ORF">HMPREF1085_05552</name>
</gene>
<dbReference type="AlphaFoldDB" id="R0BRP7"/>
<dbReference type="HOGENOM" id="CLU_1406574_0_0_9"/>